<dbReference type="Proteomes" id="UP000184251">
    <property type="component" value="Unassembled WGS sequence"/>
</dbReference>
<dbReference type="GO" id="GO:0005886">
    <property type="term" value="C:plasma membrane"/>
    <property type="evidence" value="ECO:0007669"/>
    <property type="project" value="UniProtKB-SubCell"/>
</dbReference>
<evidence type="ECO:0000313" key="9">
    <source>
        <dbReference type="EMBL" id="SHE43316.1"/>
    </source>
</evidence>
<proteinExistence type="inferred from homology"/>
<keyword evidence="7 8" id="KW-0472">Membrane</keyword>
<evidence type="ECO:0008006" key="11">
    <source>
        <dbReference type="Google" id="ProtNLM"/>
    </source>
</evidence>
<accession>A0A1M4TFU5</accession>
<dbReference type="InterPro" id="IPR004776">
    <property type="entry name" value="Mem_transp_PIN-like"/>
</dbReference>
<evidence type="ECO:0000256" key="4">
    <source>
        <dbReference type="ARBA" id="ARBA00022475"/>
    </source>
</evidence>
<protein>
    <recommendedName>
        <fullName evidence="11">Membrane transport protein</fullName>
    </recommendedName>
</protein>
<feature type="transmembrane region" description="Helical" evidence="8">
    <location>
        <begin position="6"/>
        <end position="25"/>
    </location>
</feature>
<dbReference type="PANTHER" id="PTHR36838">
    <property type="entry name" value="AUXIN EFFLUX CARRIER FAMILY PROTEIN"/>
    <property type="match status" value="1"/>
</dbReference>
<comment type="subcellular location">
    <subcellularLocation>
        <location evidence="1">Cell membrane</location>
        <topology evidence="1">Multi-pass membrane protein</topology>
    </subcellularLocation>
</comment>
<evidence type="ECO:0000256" key="7">
    <source>
        <dbReference type="ARBA" id="ARBA00023136"/>
    </source>
</evidence>
<feature type="transmembrane region" description="Helical" evidence="8">
    <location>
        <begin position="70"/>
        <end position="95"/>
    </location>
</feature>
<dbReference type="PANTHER" id="PTHR36838:SF1">
    <property type="entry name" value="SLR1864 PROTEIN"/>
    <property type="match status" value="1"/>
</dbReference>
<dbReference type="InterPro" id="IPR038770">
    <property type="entry name" value="Na+/solute_symporter_sf"/>
</dbReference>
<dbReference type="Pfam" id="PF03547">
    <property type="entry name" value="Mem_trans"/>
    <property type="match status" value="1"/>
</dbReference>
<dbReference type="STRING" id="1120975.SAMN02746064_00479"/>
<feature type="transmembrane region" description="Helical" evidence="8">
    <location>
        <begin position="231"/>
        <end position="249"/>
    </location>
</feature>
<evidence type="ECO:0000256" key="5">
    <source>
        <dbReference type="ARBA" id="ARBA00022692"/>
    </source>
</evidence>
<dbReference type="EMBL" id="FQTU01000002">
    <property type="protein sequence ID" value="SHE43316.1"/>
    <property type="molecule type" value="Genomic_DNA"/>
</dbReference>
<dbReference type="OrthoDB" id="9798064at2"/>
<feature type="transmembrane region" description="Helical" evidence="8">
    <location>
        <begin position="159"/>
        <end position="180"/>
    </location>
</feature>
<feature type="transmembrane region" description="Helical" evidence="8">
    <location>
        <begin position="192"/>
        <end position="210"/>
    </location>
</feature>
<feature type="transmembrane region" description="Helical" evidence="8">
    <location>
        <begin position="255"/>
        <end position="274"/>
    </location>
</feature>
<keyword evidence="4" id="KW-1003">Cell membrane</keyword>
<evidence type="ECO:0000256" key="2">
    <source>
        <dbReference type="ARBA" id="ARBA00010145"/>
    </source>
</evidence>
<dbReference type="Gene3D" id="1.20.1530.20">
    <property type="match status" value="1"/>
</dbReference>
<keyword evidence="6 8" id="KW-1133">Transmembrane helix</keyword>
<feature type="transmembrane region" description="Helical" evidence="8">
    <location>
        <begin position="286"/>
        <end position="308"/>
    </location>
</feature>
<evidence type="ECO:0000256" key="1">
    <source>
        <dbReference type="ARBA" id="ARBA00004651"/>
    </source>
</evidence>
<evidence type="ECO:0000256" key="8">
    <source>
        <dbReference type="SAM" id="Phobius"/>
    </source>
</evidence>
<sequence>MKLDFYNVFVSITTLFAIGAIGYHIRKKGLLSEGAAGNFPKFITDITLPCLIISSMQLTYTRDRIQEMGALMVIAVVAFLVQLVFSLFIPFILGLGEDGDKGVYQFMIMFQNAGFIGYPVLVTIFGLEAVFYGAIYNIPFRILIMTLGVSMMENEKRVFSIKDMFTPGIIATLVGLALFFTQYKLPVIIDDPINMIGSLTTPLAMIYIGASMTEVKFGRMVANKRIYMISFIRLLAIPMVILLAISGFVENEMIRGVPVVIHAMPVATLCTIFAKEYNNNVDLASSGVFMTTLLSMVTIPLIVTALLMV</sequence>
<keyword evidence="3" id="KW-0813">Transport</keyword>
<reference evidence="9 10" key="1">
    <citation type="submission" date="2016-11" db="EMBL/GenBank/DDBJ databases">
        <authorList>
            <person name="Jaros S."/>
            <person name="Januszkiewicz K."/>
            <person name="Wedrychowicz H."/>
        </authorList>
    </citation>
    <scope>NUCLEOTIDE SEQUENCE [LARGE SCALE GENOMIC DNA]</scope>
    <source>
        <strain evidence="9 10">DSM 14828</strain>
    </source>
</reference>
<dbReference type="RefSeq" id="WP_073269478.1">
    <property type="nucleotide sequence ID" value="NZ_FQTU01000002.1"/>
</dbReference>
<organism evidence="9 10">
    <name type="scientific">Alkalibacter saccharofermentans DSM 14828</name>
    <dbReference type="NCBI Taxonomy" id="1120975"/>
    <lineage>
        <taxon>Bacteria</taxon>
        <taxon>Bacillati</taxon>
        <taxon>Bacillota</taxon>
        <taxon>Clostridia</taxon>
        <taxon>Eubacteriales</taxon>
        <taxon>Eubacteriaceae</taxon>
        <taxon>Alkalibacter</taxon>
    </lineage>
</organism>
<gene>
    <name evidence="9" type="ORF">SAMN02746064_00479</name>
</gene>
<name>A0A1M4TFU5_9FIRM</name>
<feature type="transmembrane region" description="Helical" evidence="8">
    <location>
        <begin position="115"/>
        <end position="138"/>
    </location>
</feature>
<evidence type="ECO:0000313" key="10">
    <source>
        <dbReference type="Proteomes" id="UP000184251"/>
    </source>
</evidence>
<dbReference type="AlphaFoldDB" id="A0A1M4TFU5"/>
<keyword evidence="5 8" id="KW-0812">Transmembrane</keyword>
<evidence type="ECO:0000256" key="6">
    <source>
        <dbReference type="ARBA" id="ARBA00022989"/>
    </source>
</evidence>
<dbReference type="GO" id="GO:0055085">
    <property type="term" value="P:transmembrane transport"/>
    <property type="evidence" value="ECO:0007669"/>
    <property type="project" value="InterPro"/>
</dbReference>
<keyword evidence="10" id="KW-1185">Reference proteome</keyword>
<comment type="similarity">
    <text evidence="2">Belongs to the auxin efflux carrier (TC 2.A.69) family.</text>
</comment>
<evidence type="ECO:0000256" key="3">
    <source>
        <dbReference type="ARBA" id="ARBA00022448"/>
    </source>
</evidence>